<keyword evidence="6" id="KW-0808">Transferase</keyword>
<dbReference type="InterPro" id="IPR008271">
    <property type="entry name" value="Ser/Thr_kinase_AS"/>
</dbReference>
<protein>
    <submittedName>
        <fullName evidence="6">MAP kinase-activated protein kinase 2</fullName>
    </submittedName>
</protein>
<feature type="binding site" evidence="3">
    <location>
        <position position="58"/>
    </location>
    <ligand>
        <name>ATP</name>
        <dbReference type="ChEBI" id="CHEBI:30616"/>
    </ligand>
</feature>
<evidence type="ECO:0000256" key="2">
    <source>
        <dbReference type="ARBA" id="ARBA00022840"/>
    </source>
</evidence>
<accession>A0A9N8F0E4</accession>
<dbReference type="PROSITE" id="PS00107">
    <property type="entry name" value="PROTEIN_KINASE_ATP"/>
    <property type="match status" value="1"/>
</dbReference>
<dbReference type="Pfam" id="PF00069">
    <property type="entry name" value="Pkinase"/>
    <property type="match status" value="1"/>
</dbReference>
<dbReference type="Proteomes" id="UP001153069">
    <property type="component" value="Unassembled WGS sequence"/>
</dbReference>
<dbReference type="Gene3D" id="1.10.510.10">
    <property type="entry name" value="Transferase(Phosphotransferase) domain 1"/>
    <property type="match status" value="1"/>
</dbReference>
<evidence type="ECO:0000256" key="4">
    <source>
        <dbReference type="SAM" id="MobiDB-lite"/>
    </source>
</evidence>
<dbReference type="GO" id="GO:0005524">
    <property type="term" value="F:ATP binding"/>
    <property type="evidence" value="ECO:0007669"/>
    <property type="project" value="UniProtKB-UniRule"/>
</dbReference>
<keyword evidence="7" id="KW-1185">Reference proteome</keyword>
<dbReference type="GO" id="GO:0004672">
    <property type="term" value="F:protein kinase activity"/>
    <property type="evidence" value="ECO:0007669"/>
    <property type="project" value="InterPro"/>
</dbReference>
<keyword evidence="1 3" id="KW-0547">Nucleotide-binding</keyword>
<gene>
    <name evidence="6" type="ORF">SEMRO_2354_G324490.1</name>
</gene>
<evidence type="ECO:0000256" key="3">
    <source>
        <dbReference type="PROSITE-ProRule" id="PRU10141"/>
    </source>
</evidence>
<keyword evidence="6" id="KW-0418">Kinase</keyword>
<keyword evidence="2 3" id="KW-0067">ATP-binding</keyword>
<comment type="caution">
    <text evidence="6">The sequence shown here is derived from an EMBL/GenBank/DDBJ whole genome shotgun (WGS) entry which is preliminary data.</text>
</comment>
<dbReference type="AlphaFoldDB" id="A0A9N8F0E4"/>
<name>A0A9N8F0E4_9STRA</name>
<organism evidence="6 7">
    <name type="scientific">Seminavis robusta</name>
    <dbReference type="NCBI Taxonomy" id="568900"/>
    <lineage>
        <taxon>Eukaryota</taxon>
        <taxon>Sar</taxon>
        <taxon>Stramenopiles</taxon>
        <taxon>Ochrophyta</taxon>
        <taxon>Bacillariophyta</taxon>
        <taxon>Bacillariophyceae</taxon>
        <taxon>Bacillariophycidae</taxon>
        <taxon>Naviculales</taxon>
        <taxon>Naviculaceae</taxon>
        <taxon>Seminavis</taxon>
    </lineage>
</organism>
<dbReference type="InterPro" id="IPR000719">
    <property type="entry name" value="Prot_kinase_dom"/>
</dbReference>
<dbReference type="SUPFAM" id="SSF56112">
    <property type="entry name" value="Protein kinase-like (PK-like)"/>
    <property type="match status" value="1"/>
</dbReference>
<dbReference type="PROSITE" id="PS00108">
    <property type="entry name" value="PROTEIN_KINASE_ST"/>
    <property type="match status" value="1"/>
</dbReference>
<reference evidence="6" key="1">
    <citation type="submission" date="2020-06" db="EMBL/GenBank/DDBJ databases">
        <authorList>
            <consortium name="Plant Systems Biology data submission"/>
        </authorList>
    </citation>
    <scope>NUCLEOTIDE SEQUENCE</scope>
    <source>
        <strain evidence="6">D6</strain>
    </source>
</reference>
<dbReference type="InterPro" id="IPR011009">
    <property type="entry name" value="Kinase-like_dom_sf"/>
</dbReference>
<sequence length="564" mass="62423">MGACMSSQEMLIATTDGDVESFHSKFIEDVKLGEGEFGVVKRVFATSDTNKQTPLACKTLKKGMTFKDNQLYPALPPEMLRGEIDMLRALKTSVNENPNYCLQLHSIYESPKVILMVTELCGGGEMLEYVAKQDQLRTEDISRIAFQLITAIDYCAKNRILHRDLKPANIMFHSDSPKAQLRVIDFGAGVQDMEENKMHTTFAGTPFYNSPEIFQQKYTQKTDVFSVGVTLYVLTSGYPADSLQKAFNLLQKSKRDLKKLPNMPQNMPESFYDLLNGLLVYHAKNRKTAGELLNHPFVTFHQQLEQEEAEEAADTVVGALPTTPVPNKRPSMLKSQSFSVNGAVERHTLMLSYQSFERSLTTLLATMLSQPDLSRLLELVQKAQVAVLIEEEGTEHTTGSASEQAAPLEPDQLGVISLNRLYEIVKTDLNNEDVINRAKSLPNASSYIKFAYHTALLQDFVKPAYQNNNTSTTKEVDVDDMEFDGGKLRRHSHMNNNKRLASLGGGSSGSTMSSMRDLSKWSADAKGSGSVRGGGAMSRLGVSFRKGPRGGGMNRAQSVMIAGV</sequence>
<proteinExistence type="predicted"/>
<dbReference type="SMART" id="SM00220">
    <property type="entry name" value="S_TKc"/>
    <property type="match status" value="1"/>
</dbReference>
<dbReference type="InterPro" id="IPR017441">
    <property type="entry name" value="Protein_kinase_ATP_BS"/>
</dbReference>
<dbReference type="PANTHER" id="PTHR24347">
    <property type="entry name" value="SERINE/THREONINE-PROTEIN KINASE"/>
    <property type="match status" value="1"/>
</dbReference>
<evidence type="ECO:0000256" key="1">
    <source>
        <dbReference type="ARBA" id="ARBA00022741"/>
    </source>
</evidence>
<feature type="domain" description="Protein kinase" evidence="5">
    <location>
        <begin position="26"/>
        <end position="298"/>
    </location>
</feature>
<feature type="region of interest" description="Disordered" evidence="4">
    <location>
        <begin position="496"/>
        <end position="515"/>
    </location>
</feature>
<dbReference type="PROSITE" id="PS50011">
    <property type="entry name" value="PROTEIN_KINASE_DOM"/>
    <property type="match status" value="1"/>
</dbReference>
<dbReference type="EMBL" id="CAICTM010002352">
    <property type="protein sequence ID" value="CAB9528916.1"/>
    <property type="molecule type" value="Genomic_DNA"/>
</dbReference>
<evidence type="ECO:0000313" key="7">
    <source>
        <dbReference type="Proteomes" id="UP001153069"/>
    </source>
</evidence>
<evidence type="ECO:0000259" key="5">
    <source>
        <dbReference type="PROSITE" id="PS50011"/>
    </source>
</evidence>
<dbReference type="OrthoDB" id="45105at2759"/>
<evidence type="ECO:0000313" key="6">
    <source>
        <dbReference type="EMBL" id="CAB9528916.1"/>
    </source>
</evidence>